<name>A0AAD5S4Y5_9FUNG</name>
<evidence type="ECO:0008006" key="4">
    <source>
        <dbReference type="Google" id="ProtNLM"/>
    </source>
</evidence>
<gene>
    <name evidence="2" type="ORF">HK097_000910</name>
</gene>
<proteinExistence type="predicted"/>
<dbReference type="AlphaFoldDB" id="A0AAD5S4Y5"/>
<organism evidence="2 3">
    <name type="scientific">Rhizophlyctis rosea</name>
    <dbReference type="NCBI Taxonomy" id="64517"/>
    <lineage>
        <taxon>Eukaryota</taxon>
        <taxon>Fungi</taxon>
        <taxon>Fungi incertae sedis</taxon>
        <taxon>Chytridiomycota</taxon>
        <taxon>Chytridiomycota incertae sedis</taxon>
        <taxon>Chytridiomycetes</taxon>
        <taxon>Rhizophlyctidales</taxon>
        <taxon>Rhizophlyctidaceae</taxon>
        <taxon>Rhizophlyctis</taxon>
    </lineage>
</organism>
<evidence type="ECO:0000313" key="2">
    <source>
        <dbReference type="EMBL" id="KAJ3046369.1"/>
    </source>
</evidence>
<sequence length="341" mass="38228">MTTKQNQRRTANKALAKRDTSPPPDPDPELTALLAKQRELLHPGIPEQALLNTITNALSTTFTSPDFATHLRTIKSLFYDRKYVEIFTNADLLPVYAAEYIPGRALCYRDLFMKRKELRDAISRDGAHVYCLGSGNGSELMGIAGALVGMHELPKNVTELDVNHVTKSNSTEESKPPHITIHCQDLSSYGPVLPSLLTSITTILPIPPSLITLESSTHDLLTHSTPLQTTQLQSATLITALFLFNELLTTSKSQFIRFISEMIQTTKPGTLLLVVDSAGSFSEVTIGSEKRTYMVYHLLDAIGALECLVKEDSIWYRFPEALKYPLKINNMRYFLRLYRKR</sequence>
<comment type="caution">
    <text evidence="2">The sequence shown here is derived from an EMBL/GenBank/DDBJ whole genome shotgun (WGS) entry which is preliminary data.</text>
</comment>
<dbReference type="InterPro" id="IPR021463">
    <property type="entry name" value="Methyltransf_34"/>
</dbReference>
<feature type="compositionally biased region" description="Basic residues" evidence="1">
    <location>
        <begin position="1"/>
        <end position="11"/>
    </location>
</feature>
<feature type="region of interest" description="Disordered" evidence="1">
    <location>
        <begin position="1"/>
        <end position="28"/>
    </location>
</feature>
<dbReference type="EMBL" id="JADGJD010001179">
    <property type="protein sequence ID" value="KAJ3046369.1"/>
    <property type="molecule type" value="Genomic_DNA"/>
</dbReference>
<keyword evidence="3" id="KW-1185">Reference proteome</keyword>
<reference evidence="2" key="1">
    <citation type="submission" date="2020-05" db="EMBL/GenBank/DDBJ databases">
        <title>Phylogenomic resolution of chytrid fungi.</title>
        <authorList>
            <person name="Stajich J.E."/>
            <person name="Amses K."/>
            <person name="Simmons R."/>
            <person name="Seto K."/>
            <person name="Myers J."/>
            <person name="Bonds A."/>
            <person name="Quandt C.A."/>
            <person name="Barry K."/>
            <person name="Liu P."/>
            <person name="Grigoriev I."/>
            <person name="Longcore J.E."/>
            <person name="James T.Y."/>
        </authorList>
    </citation>
    <scope>NUCLEOTIDE SEQUENCE</scope>
    <source>
        <strain evidence="2">JEL0318</strain>
    </source>
</reference>
<dbReference type="Pfam" id="PF11312">
    <property type="entry name" value="Methyltransf_34"/>
    <property type="match status" value="1"/>
</dbReference>
<dbReference type="Proteomes" id="UP001212841">
    <property type="component" value="Unassembled WGS sequence"/>
</dbReference>
<evidence type="ECO:0000313" key="3">
    <source>
        <dbReference type="Proteomes" id="UP001212841"/>
    </source>
</evidence>
<evidence type="ECO:0000256" key="1">
    <source>
        <dbReference type="SAM" id="MobiDB-lite"/>
    </source>
</evidence>
<protein>
    <recommendedName>
        <fullName evidence="4">25S rRNA (Uridine(2843)-N(3))-methyltransferase</fullName>
    </recommendedName>
</protein>
<accession>A0AAD5S4Y5</accession>